<dbReference type="OrthoDB" id="5082798at2759"/>
<organism evidence="2 3">
    <name type="scientific">Fusarium redolens</name>
    <dbReference type="NCBI Taxonomy" id="48865"/>
    <lineage>
        <taxon>Eukaryota</taxon>
        <taxon>Fungi</taxon>
        <taxon>Dikarya</taxon>
        <taxon>Ascomycota</taxon>
        <taxon>Pezizomycotina</taxon>
        <taxon>Sordariomycetes</taxon>
        <taxon>Hypocreomycetidae</taxon>
        <taxon>Hypocreales</taxon>
        <taxon>Nectriaceae</taxon>
        <taxon>Fusarium</taxon>
        <taxon>Fusarium redolens species complex</taxon>
    </lineage>
</organism>
<dbReference type="GeneID" id="70220825"/>
<dbReference type="RefSeq" id="XP_046042489.1">
    <property type="nucleotide sequence ID" value="XM_046190871.1"/>
</dbReference>
<proteinExistence type="predicted"/>
<keyword evidence="3" id="KW-1185">Reference proteome</keyword>
<accession>A0A9P9JLK7</accession>
<dbReference type="AlphaFoldDB" id="A0A9P9JLK7"/>
<evidence type="ECO:0000313" key="3">
    <source>
        <dbReference type="Proteomes" id="UP000720189"/>
    </source>
</evidence>
<sequence>MPNRKPRSQAPSQLPGGRAHAQQSAIQQKTGVTIAELQGMFLNAKVKFFQNLRKLVAPHYETHGWGPIHEAMRDEAALRRQGGYRSNSQTATWMPMDVDNAWKRLDGGGGPAPPSLISPPPRTSGYCPGVHVVLCGIGDPESQTIYEEDAGVGLCYNTGTKNHEDAKANDQEPLIGPDDVGIKYTGYMTVKFKSWQWLKHKVACGAMGDYLGNLNKDTTLFTHMRRPHRTEDSVDHGFDFACLNDQIKRANYLFSGDISQYPRPKEDDADMYELPGAKILHDITKDEITPPEFRFRPKVCYSQSSDYTMQDYQSVSSNSDGMGYGGKMYFHQELKQSLTKWRDISVFMVGDTIIQIAMSKGDWIDPDAHHSGFTADRCFTNWRRFNPAPQNATTEEAKKKEAELGRFVTFQ</sequence>
<dbReference type="EMBL" id="JAGMUX010000026">
    <property type="protein sequence ID" value="KAH7224428.1"/>
    <property type="molecule type" value="Genomic_DNA"/>
</dbReference>
<reference evidence="2" key="1">
    <citation type="journal article" date="2021" name="Nat. Commun.">
        <title>Genetic determinants of endophytism in the Arabidopsis root mycobiome.</title>
        <authorList>
            <person name="Mesny F."/>
            <person name="Miyauchi S."/>
            <person name="Thiergart T."/>
            <person name="Pickel B."/>
            <person name="Atanasova L."/>
            <person name="Karlsson M."/>
            <person name="Huettel B."/>
            <person name="Barry K.W."/>
            <person name="Haridas S."/>
            <person name="Chen C."/>
            <person name="Bauer D."/>
            <person name="Andreopoulos W."/>
            <person name="Pangilinan J."/>
            <person name="LaButti K."/>
            <person name="Riley R."/>
            <person name="Lipzen A."/>
            <person name="Clum A."/>
            <person name="Drula E."/>
            <person name="Henrissat B."/>
            <person name="Kohler A."/>
            <person name="Grigoriev I.V."/>
            <person name="Martin F.M."/>
            <person name="Hacquard S."/>
        </authorList>
    </citation>
    <scope>NUCLEOTIDE SEQUENCE</scope>
    <source>
        <strain evidence="2">MPI-CAGE-AT-0023</strain>
    </source>
</reference>
<evidence type="ECO:0000256" key="1">
    <source>
        <dbReference type="SAM" id="MobiDB-lite"/>
    </source>
</evidence>
<comment type="caution">
    <text evidence="2">The sequence shown here is derived from an EMBL/GenBank/DDBJ whole genome shotgun (WGS) entry which is preliminary data.</text>
</comment>
<protein>
    <submittedName>
        <fullName evidence="2">Uncharacterized protein</fullName>
    </submittedName>
</protein>
<evidence type="ECO:0000313" key="2">
    <source>
        <dbReference type="EMBL" id="KAH7224428.1"/>
    </source>
</evidence>
<gene>
    <name evidence="2" type="ORF">BKA55DRAFT_546007</name>
</gene>
<dbReference type="Proteomes" id="UP000720189">
    <property type="component" value="Unassembled WGS sequence"/>
</dbReference>
<feature type="region of interest" description="Disordered" evidence="1">
    <location>
        <begin position="1"/>
        <end position="25"/>
    </location>
</feature>
<name>A0A9P9JLK7_FUSRE</name>